<reference evidence="2" key="1">
    <citation type="journal article" date="2014" name="Int. J. Syst. Evol. Microbiol.">
        <title>Complete genome sequence of Corynebacterium casei LMG S-19264T (=DSM 44701T), isolated from a smear-ripened cheese.</title>
        <authorList>
            <consortium name="US DOE Joint Genome Institute (JGI-PGF)"/>
            <person name="Walter F."/>
            <person name="Albersmeier A."/>
            <person name="Kalinowski J."/>
            <person name="Ruckert C."/>
        </authorList>
    </citation>
    <scope>NUCLEOTIDE SEQUENCE</scope>
    <source>
        <strain evidence="2">JCM 3051</strain>
    </source>
</reference>
<name>A0A8H9GE32_9MICO</name>
<evidence type="ECO:0000313" key="2">
    <source>
        <dbReference type="EMBL" id="GGM11531.1"/>
    </source>
</evidence>
<proteinExistence type="predicted"/>
<keyword evidence="1" id="KW-1133">Transmembrane helix</keyword>
<evidence type="ECO:0000313" key="3">
    <source>
        <dbReference type="Proteomes" id="UP000655589"/>
    </source>
</evidence>
<accession>A0A8H9GE32</accession>
<keyword evidence="3" id="KW-1185">Reference proteome</keyword>
<feature type="transmembrane region" description="Helical" evidence="1">
    <location>
        <begin position="18"/>
        <end position="40"/>
    </location>
</feature>
<protein>
    <submittedName>
        <fullName evidence="2">Uncharacterized protein</fullName>
    </submittedName>
</protein>
<evidence type="ECO:0000256" key="1">
    <source>
        <dbReference type="SAM" id="Phobius"/>
    </source>
</evidence>
<organism evidence="2 3">
    <name type="scientific">Promicromonospora citrea</name>
    <dbReference type="NCBI Taxonomy" id="43677"/>
    <lineage>
        <taxon>Bacteria</taxon>
        <taxon>Bacillati</taxon>
        <taxon>Actinomycetota</taxon>
        <taxon>Actinomycetes</taxon>
        <taxon>Micrococcales</taxon>
        <taxon>Promicromonosporaceae</taxon>
        <taxon>Promicromonospora</taxon>
    </lineage>
</organism>
<keyword evidence="1" id="KW-0472">Membrane</keyword>
<comment type="caution">
    <text evidence="2">The sequence shown here is derived from an EMBL/GenBank/DDBJ whole genome shotgun (WGS) entry which is preliminary data.</text>
</comment>
<dbReference type="EMBL" id="BMPT01000001">
    <property type="protein sequence ID" value="GGM11531.1"/>
    <property type="molecule type" value="Genomic_DNA"/>
</dbReference>
<gene>
    <name evidence="2" type="ORF">GCM10010102_04090</name>
</gene>
<dbReference type="AlphaFoldDB" id="A0A8H9GE32"/>
<dbReference type="Proteomes" id="UP000655589">
    <property type="component" value="Unassembled WGS sequence"/>
</dbReference>
<sequence>MSNFEVARRQKQEPTATLLVRAILCLVLFLAGIVLIGAGGSDAGAASPYLFVGGILVVGLSFGLPMIGATER</sequence>
<dbReference type="RefSeq" id="WP_171102483.1">
    <property type="nucleotide sequence ID" value="NZ_BMPT01000001.1"/>
</dbReference>
<keyword evidence="1" id="KW-0812">Transmembrane</keyword>
<feature type="transmembrane region" description="Helical" evidence="1">
    <location>
        <begin position="46"/>
        <end position="67"/>
    </location>
</feature>
<reference evidence="2" key="2">
    <citation type="submission" date="2020-09" db="EMBL/GenBank/DDBJ databases">
        <authorList>
            <person name="Sun Q."/>
            <person name="Ohkuma M."/>
        </authorList>
    </citation>
    <scope>NUCLEOTIDE SEQUENCE</scope>
    <source>
        <strain evidence="2">JCM 3051</strain>
    </source>
</reference>